<feature type="domain" description="Amidohydrolase-related" evidence="1">
    <location>
        <begin position="350"/>
        <end position="414"/>
    </location>
</feature>
<dbReference type="OrthoDB" id="9765769at2"/>
<keyword evidence="3" id="KW-1185">Reference proteome</keyword>
<dbReference type="InterPro" id="IPR032466">
    <property type="entry name" value="Metal_Hydrolase"/>
</dbReference>
<dbReference type="Gene3D" id="2.30.40.10">
    <property type="entry name" value="Urease, subunit C, domain 1"/>
    <property type="match status" value="1"/>
</dbReference>
<proteinExistence type="predicted"/>
<reference evidence="2 3" key="1">
    <citation type="submission" date="2013-11" db="EMBL/GenBank/DDBJ databases">
        <title>Metagenomic analysis of a methanogenic consortium involved in long chain n-alkane degradation.</title>
        <authorList>
            <person name="Davidova I.A."/>
            <person name="Callaghan A.V."/>
            <person name="Wawrik B."/>
            <person name="Pruitt S."/>
            <person name="Marks C."/>
            <person name="Duncan K.E."/>
            <person name="Suflita J.M."/>
        </authorList>
    </citation>
    <scope>NUCLEOTIDE SEQUENCE [LARGE SCALE GENOMIC DNA]</scope>
    <source>
        <strain evidence="2 3">SPR</strain>
    </source>
</reference>
<dbReference type="InterPro" id="IPR011059">
    <property type="entry name" value="Metal-dep_hydrolase_composite"/>
</dbReference>
<feature type="domain" description="Amidohydrolase-related" evidence="1">
    <location>
        <begin position="60"/>
        <end position="188"/>
    </location>
</feature>
<dbReference type="InterPro" id="IPR020043">
    <property type="entry name" value="Deacetylase_Atu3266-like"/>
</dbReference>
<evidence type="ECO:0000313" key="3">
    <source>
        <dbReference type="Proteomes" id="UP000032233"/>
    </source>
</evidence>
<dbReference type="SUPFAM" id="SSF51556">
    <property type="entry name" value="Metallo-dependent hydrolases"/>
    <property type="match status" value="1"/>
</dbReference>
<dbReference type="SUPFAM" id="SSF51338">
    <property type="entry name" value="Composite domain of metallo-dependent hydrolases"/>
    <property type="match status" value="1"/>
</dbReference>
<dbReference type="STRING" id="1429043.X474_10200"/>
<dbReference type="InterPro" id="IPR006680">
    <property type="entry name" value="Amidohydro-rel"/>
</dbReference>
<comment type="caution">
    <text evidence="2">The sequence shown here is derived from an EMBL/GenBank/DDBJ whole genome shotgun (WGS) entry which is preliminary data.</text>
</comment>
<gene>
    <name evidence="2" type="ORF">X474_10200</name>
</gene>
<dbReference type="PATRIC" id="fig|1429043.3.peg.2162"/>
<dbReference type="Gene3D" id="3.20.20.140">
    <property type="entry name" value="Metal-dependent hydrolases"/>
    <property type="match status" value="2"/>
</dbReference>
<dbReference type="GO" id="GO:0019213">
    <property type="term" value="F:deacetylase activity"/>
    <property type="evidence" value="ECO:0007669"/>
    <property type="project" value="InterPro"/>
</dbReference>
<evidence type="ECO:0000313" key="2">
    <source>
        <dbReference type="EMBL" id="KIX14297.1"/>
    </source>
</evidence>
<evidence type="ECO:0000259" key="1">
    <source>
        <dbReference type="Pfam" id="PF01979"/>
    </source>
</evidence>
<keyword evidence="2" id="KW-0378">Hydrolase</keyword>
<accession>A0A0D2GHA3</accession>
<dbReference type="PANTHER" id="PTHR42717">
    <property type="entry name" value="DIHYDROOROTASE-RELATED"/>
    <property type="match status" value="1"/>
</dbReference>
<dbReference type="PANTHER" id="PTHR42717:SF1">
    <property type="entry name" value="IMIDAZOLONEPROPIONASE AND RELATED AMIDOHYDROLASES"/>
    <property type="match status" value="1"/>
</dbReference>
<name>A0A0D2GHA3_9BACT</name>
<organism evidence="2 3">
    <name type="scientific">Dethiosulfatarculus sandiegensis</name>
    <dbReference type="NCBI Taxonomy" id="1429043"/>
    <lineage>
        <taxon>Bacteria</taxon>
        <taxon>Pseudomonadati</taxon>
        <taxon>Thermodesulfobacteriota</taxon>
        <taxon>Desulfarculia</taxon>
        <taxon>Desulfarculales</taxon>
        <taxon>Desulfarculaceae</taxon>
        <taxon>Dethiosulfatarculus</taxon>
    </lineage>
</organism>
<dbReference type="Pfam" id="PF01979">
    <property type="entry name" value="Amidohydro_1"/>
    <property type="match status" value="2"/>
</dbReference>
<dbReference type="InParanoid" id="A0A0D2GHA3"/>
<dbReference type="Proteomes" id="UP000032233">
    <property type="component" value="Unassembled WGS sequence"/>
</dbReference>
<dbReference type="GO" id="GO:0016810">
    <property type="term" value="F:hydrolase activity, acting on carbon-nitrogen (but not peptide) bonds"/>
    <property type="evidence" value="ECO:0007669"/>
    <property type="project" value="InterPro"/>
</dbReference>
<dbReference type="EMBL" id="AZAC01000011">
    <property type="protein sequence ID" value="KIX14297.1"/>
    <property type="molecule type" value="Genomic_DNA"/>
</dbReference>
<protein>
    <submittedName>
        <fullName evidence="2">Amidohydrolase</fullName>
    </submittedName>
</protein>
<dbReference type="AlphaFoldDB" id="A0A0D2GHA3"/>
<sequence>MAMNESYDIVLKNGRLIDPVNQINGNFDLAVKNGKIAEIAVDIPESKALRSLNLKGASAIPGIVDLHIHASKWLGGKHSHYMMARAGVTTALDMAGPIEDFLEIARDYGAGLNLACLNYVRPGYTVSCHDPSRDELKEMMLNCMSQGALGVKLLGGHYPVTPEAIDRTIGVAGELNAYVAFHAGSTNKKSDILGMLEAIELAQGRPLHMAHINSYCRGQVTDLLDETQKALLALKENPNIVSESYLSPINGTSAKCTDGVPESQVTIKCLKVGGFEGTEQGLAQAIKKGWAQINMESDRKVALAVGEEALAYWRSHETNTLVCFKVNPPEPRLVLASAKRDDKSFAVDCLSTDGGGIPRNTTVAMGLALVKLGALSLEEFVTKTSTNPASILGLPQKGHLGQGSDADITVVDLEKCSCVMSIAGGELIMKHGELTGSGTTIITSPLGEEALKAQGFKTQKTGSVLMKLPRNSAA</sequence>